<feature type="domain" description="Type II CBASS E2 protein" evidence="1">
    <location>
        <begin position="4"/>
        <end position="104"/>
    </location>
</feature>
<accession>A0A0R1UT58</accession>
<comment type="caution">
    <text evidence="2">The sequence shown here is derived from an EMBL/GenBank/DDBJ whole genome shotgun (WGS) entry which is preliminary data.</text>
</comment>
<proteinExistence type="predicted"/>
<dbReference type="PATRIC" id="fig|1423742.4.peg.350"/>
<dbReference type="STRING" id="417373.GCA_001570685_00622"/>
<keyword evidence="3" id="KW-1185">Reference proteome</keyword>
<dbReference type="EMBL" id="AZGC01000010">
    <property type="protein sequence ID" value="KRL96335.1"/>
    <property type="molecule type" value="Genomic_DNA"/>
</dbReference>
<dbReference type="Proteomes" id="UP000051084">
    <property type="component" value="Unassembled WGS sequence"/>
</dbReference>
<evidence type="ECO:0000313" key="3">
    <source>
        <dbReference type="Proteomes" id="UP000051084"/>
    </source>
</evidence>
<gene>
    <name evidence="2" type="ORF">FC21_GL000336</name>
</gene>
<evidence type="ECO:0000313" key="2">
    <source>
        <dbReference type="EMBL" id="KRL96335.1"/>
    </source>
</evidence>
<dbReference type="Pfam" id="PF26395">
    <property type="entry name" value="E2-CBASS"/>
    <property type="match status" value="1"/>
</dbReference>
<organism evidence="2 3">
    <name type="scientific">Limosilactobacillus equigenerosi DSM 18793 = JCM 14505</name>
    <dbReference type="NCBI Taxonomy" id="1423742"/>
    <lineage>
        <taxon>Bacteria</taxon>
        <taxon>Bacillati</taxon>
        <taxon>Bacillota</taxon>
        <taxon>Bacilli</taxon>
        <taxon>Lactobacillales</taxon>
        <taxon>Lactobacillaceae</taxon>
        <taxon>Limosilactobacillus</taxon>
    </lineage>
</organism>
<name>A0A0R1UT58_9LACO</name>
<evidence type="ECO:0000259" key="1">
    <source>
        <dbReference type="Pfam" id="PF26395"/>
    </source>
</evidence>
<protein>
    <recommendedName>
        <fullName evidence="1">Type II CBASS E2 protein domain-containing protein</fullName>
    </recommendedName>
</protein>
<reference evidence="2 3" key="1">
    <citation type="journal article" date="2015" name="Genome Announc.">
        <title>Expanding the biotechnology potential of lactobacilli through comparative genomics of 213 strains and associated genera.</title>
        <authorList>
            <person name="Sun Z."/>
            <person name="Harris H.M."/>
            <person name="McCann A."/>
            <person name="Guo C."/>
            <person name="Argimon S."/>
            <person name="Zhang W."/>
            <person name="Yang X."/>
            <person name="Jeffery I.B."/>
            <person name="Cooney J.C."/>
            <person name="Kagawa T.F."/>
            <person name="Liu W."/>
            <person name="Song Y."/>
            <person name="Salvetti E."/>
            <person name="Wrobel A."/>
            <person name="Rasinkangas P."/>
            <person name="Parkhill J."/>
            <person name="Rea M.C."/>
            <person name="O'Sullivan O."/>
            <person name="Ritari J."/>
            <person name="Douillard F.P."/>
            <person name="Paul Ross R."/>
            <person name="Yang R."/>
            <person name="Briner A.E."/>
            <person name="Felis G.E."/>
            <person name="de Vos W.M."/>
            <person name="Barrangou R."/>
            <person name="Klaenhammer T.R."/>
            <person name="Caufield P.W."/>
            <person name="Cui Y."/>
            <person name="Zhang H."/>
            <person name="O'Toole P.W."/>
        </authorList>
    </citation>
    <scope>NUCLEOTIDE SEQUENCE [LARGE SCALE GENOMIC DNA]</scope>
    <source>
        <strain evidence="2 3">DSM 18793</strain>
    </source>
</reference>
<sequence length="105" mass="12564">MMVKVSSDLFDGEYKVKFTLFEKKRPQITVYDSEITTDKVEKIPHIFKKYSIPGEVRICLYYNGNGKREYGNDMDFLKTLFPWTLEWIYFYQLFKETGKWYGGGI</sequence>
<dbReference type="AlphaFoldDB" id="A0A0R1UT58"/>
<dbReference type="InterPro" id="IPR058588">
    <property type="entry name" value="E2-CBASS"/>
</dbReference>